<reference evidence="4" key="1">
    <citation type="submission" date="2022-10" db="EMBL/GenBank/DDBJ databases">
        <title>Genome assembly of Pristionchus species.</title>
        <authorList>
            <person name="Yoshida K."/>
            <person name="Sommer R.J."/>
        </authorList>
    </citation>
    <scope>NUCLEOTIDE SEQUENCE [LARGE SCALE GENOMIC DNA]</scope>
    <source>
        <strain evidence="4">RS5460</strain>
    </source>
</reference>
<keyword evidence="4" id="KW-1185">Reference proteome</keyword>
<dbReference type="GO" id="GO:0031123">
    <property type="term" value="P:RNA 3'-end processing"/>
    <property type="evidence" value="ECO:0007669"/>
    <property type="project" value="TreeGrafter"/>
</dbReference>
<sequence>MSGGVGSPSSEADTSNSEKKVKKEKQVCALCNVEIPPGPGSLQKHEAGKRHERMRAQCDAVEALAKRSVFIKIAPASAASPVEMETDGVLPAARSSKNDPRLRLQREEIERVMARFGKIERVLCRAESGHYAIVEYGRDEDAKLALAARSVLMSCASLDAAGAPAPIKMATVLVMERRVNFSAAAPIEKQRINVDEIVDAISRLVVGPSEDAYTAAIDKVIRYMVLSEEQLRDRALLAARLEEELRKYFANPTLTIFGSSITSIGTVDSDIDMCLMLSSSSSSTDAVSRRMQFLHEQRQRDKYTLLTGEASQFREKKVHVGEMRRLSGPDRVRFVSKMLNEVRKECSWMGVQRPVVDCRLPIVRFLLDREVLVDLSIDNAIGVAKSEYIRDLIKMDSSGRLRRMLIGLRFWALSNGLFDAQEKEHKGHFNAYMLNLLAISFLQSAGALPPFHHMETPSYGGVGGQWRIDFVVPPYSLERVEIHAFMKSFFIHMTTGVSLRESVIVGRTGEQLSLAAFIARFPSIIERPQQDGAAQPSSVSIANQAAGTFEFAVMNVQDPIEQSHNVTATLNEKYVRRMRHMAMRSLHAMKGEKDSFVSILSIEKRLARDSTTPSTSADVSMEENDSSRNASTATSIDRPLTSMVESVKADATVSICYPRERPVSQSALMRASSFVFEKILLAEQLEDPSSSCCNSTATAAKRRRALSEEARERADQSRGGMTMREGRADGEGTSLVSAASPPTEPALYNWGIYALPSRLWIGRRNVKRKLQKERAGREELEIESMVSLELLNGGEKSATVPLGHTTTSSPLSPILIVRVEFAFHSDAMMMRFHRLEGAPLDLVNVSHFLEGNGLLPKYAHSLLPLLMEENEKRVAAPSSADNAENKRPTSGGKRKHAEIEEPMEM</sequence>
<name>A0AAN5C669_9BILA</name>
<evidence type="ECO:0000313" key="3">
    <source>
        <dbReference type="EMBL" id="GMR30409.1"/>
    </source>
</evidence>
<dbReference type="GO" id="GO:0016779">
    <property type="term" value="F:nucleotidyltransferase activity"/>
    <property type="evidence" value="ECO:0007669"/>
    <property type="project" value="TreeGrafter"/>
</dbReference>
<dbReference type="SUPFAM" id="SSF81301">
    <property type="entry name" value="Nucleotidyltransferase"/>
    <property type="match status" value="1"/>
</dbReference>
<evidence type="ECO:0000256" key="1">
    <source>
        <dbReference type="SAM" id="MobiDB-lite"/>
    </source>
</evidence>
<feature type="region of interest" description="Disordered" evidence="1">
    <location>
        <begin position="704"/>
        <end position="738"/>
    </location>
</feature>
<evidence type="ECO:0000259" key="2">
    <source>
        <dbReference type="Pfam" id="PF22600"/>
    </source>
</evidence>
<dbReference type="SUPFAM" id="SSF81631">
    <property type="entry name" value="PAP/OAS1 substrate-binding domain"/>
    <property type="match status" value="1"/>
</dbReference>
<feature type="region of interest" description="Disordered" evidence="1">
    <location>
        <begin position="1"/>
        <end position="22"/>
    </location>
</feature>
<dbReference type="CDD" id="cd05402">
    <property type="entry name" value="NT_PAP_TUTase"/>
    <property type="match status" value="1"/>
</dbReference>
<feature type="region of interest" description="Disordered" evidence="1">
    <location>
        <begin position="872"/>
        <end position="905"/>
    </location>
</feature>
<dbReference type="Pfam" id="PF22600">
    <property type="entry name" value="MTPAP-like_central"/>
    <property type="match status" value="1"/>
</dbReference>
<evidence type="ECO:0000313" key="4">
    <source>
        <dbReference type="Proteomes" id="UP001328107"/>
    </source>
</evidence>
<dbReference type="AlphaFoldDB" id="A0AAN5C669"/>
<dbReference type="InterPro" id="IPR043519">
    <property type="entry name" value="NT_sf"/>
</dbReference>
<comment type="caution">
    <text evidence="3">The sequence shown here is derived from an EMBL/GenBank/DDBJ whole genome shotgun (WGS) entry which is preliminary data.</text>
</comment>
<accession>A0AAN5C669</accession>
<dbReference type="Gene3D" id="1.10.1410.10">
    <property type="match status" value="1"/>
</dbReference>
<dbReference type="InterPro" id="IPR054708">
    <property type="entry name" value="MTPAP-like_central"/>
</dbReference>
<dbReference type="PANTHER" id="PTHR12271:SF40">
    <property type="entry name" value="POLY(A) RNA POLYMERASE GLD2"/>
    <property type="match status" value="1"/>
</dbReference>
<gene>
    <name evidence="3" type="ORF">PMAYCL1PPCAC_00604</name>
</gene>
<feature type="domain" description="Poly(A) RNA polymerase mitochondrial-like central palm" evidence="2">
    <location>
        <begin position="217"/>
        <end position="389"/>
    </location>
</feature>
<dbReference type="Gene3D" id="3.30.460.10">
    <property type="entry name" value="Beta Polymerase, domain 2"/>
    <property type="match status" value="1"/>
</dbReference>
<protein>
    <recommendedName>
        <fullName evidence="2">Poly(A) RNA polymerase mitochondrial-like central palm domain-containing protein</fullName>
    </recommendedName>
</protein>
<dbReference type="CDD" id="cd00590">
    <property type="entry name" value="RRM_SF"/>
    <property type="match status" value="1"/>
</dbReference>
<feature type="compositionally biased region" description="Basic and acidic residues" evidence="1">
    <location>
        <begin position="705"/>
        <end position="716"/>
    </location>
</feature>
<organism evidence="3 4">
    <name type="scientific">Pristionchus mayeri</name>
    <dbReference type="NCBI Taxonomy" id="1317129"/>
    <lineage>
        <taxon>Eukaryota</taxon>
        <taxon>Metazoa</taxon>
        <taxon>Ecdysozoa</taxon>
        <taxon>Nematoda</taxon>
        <taxon>Chromadorea</taxon>
        <taxon>Rhabditida</taxon>
        <taxon>Rhabditina</taxon>
        <taxon>Diplogasteromorpha</taxon>
        <taxon>Diplogasteroidea</taxon>
        <taxon>Neodiplogasteridae</taxon>
        <taxon>Pristionchus</taxon>
    </lineage>
</organism>
<dbReference type="EMBL" id="BTRK01000001">
    <property type="protein sequence ID" value="GMR30409.1"/>
    <property type="molecule type" value="Genomic_DNA"/>
</dbReference>
<feature type="region of interest" description="Disordered" evidence="1">
    <location>
        <begin position="610"/>
        <end position="637"/>
    </location>
</feature>
<proteinExistence type="predicted"/>
<dbReference type="Proteomes" id="UP001328107">
    <property type="component" value="Unassembled WGS sequence"/>
</dbReference>
<dbReference type="PANTHER" id="PTHR12271">
    <property type="entry name" value="POLY A POLYMERASE CID PAP -RELATED"/>
    <property type="match status" value="1"/>
</dbReference>